<dbReference type="RefSeq" id="WP_281893305.1">
    <property type="nucleotide sequence ID" value="NZ_BSDI01000006.1"/>
</dbReference>
<evidence type="ECO:0000313" key="4">
    <source>
        <dbReference type="Proteomes" id="UP001144280"/>
    </source>
</evidence>
<comment type="caution">
    <text evidence="3">The sequence shown here is derived from an EMBL/GenBank/DDBJ whole genome shotgun (WGS) entry which is preliminary data.</text>
</comment>
<dbReference type="Gene3D" id="2.60.40.290">
    <property type="match status" value="1"/>
</dbReference>
<feature type="chain" id="PRO_5045512537" description="CBM2 domain-containing protein" evidence="1">
    <location>
        <begin position="28"/>
        <end position="126"/>
    </location>
</feature>
<protein>
    <recommendedName>
        <fullName evidence="2">CBM2 domain-containing protein</fullName>
    </recommendedName>
</protein>
<name>A0ABQ5QQK6_9ACTN</name>
<dbReference type="InterPro" id="IPR012291">
    <property type="entry name" value="CBM2_carb-bd_dom_sf"/>
</dbReference>
<dbReference type="EMBL" id="BSDI01000006">
    <property type="protein sequence ID" value="GLH96162.1"/>
    <property type="molecule type" value="Genomic_DNA"/>
</dbReference>
<proteinExistence type="predicted"/>
<dbReference type="InterPro" id="IPR001919">
    <property type="entry name" value="CBD2"/>
</dbReference>
<dbReference type="SUPFAM" id="SSF49384">
    <property type="entry name" value="Carbohydrate-binding domain"/>
    <property type="match status" value="1"/>
</dbReference>
<evidence type="ECO:0000256" key="1">
    <source>
        <dbReference type="SAM" id="SignalP"/>
    </source>
</evidence>
<dbReference type="Proteomes" id="UP001144280">
    <property type="component" value="Unassembled WGS sequence"/>
</dbReference>
<reference evidence="3" key="1">
    <citation type="submission" date="2022-12" db="EMBL/GenBank/DDBJ databases">
        <title>New Phytohabitans aurantiacus sp. RD004123 nov., an actinomycete isolated from soil.</title>
        <authorList>
            <person name="Triningsih D.W."/>
            <person name="Harunari E."/>
            <person name="Igarashi Y."/>
        </authorList>
    </citation>
    <scope>NUCLEOTIDE SEQUENCE</scope>
    <source>
        <strain evidence="3">RD004123</strain>
    </source>
</reference>
<dbReference type="SMART" id="SM00637">
    <property type="entry name" value="CBD_II"/>
    <property type="match status" value="1"/>
</dbReference>
<gene>
    <name evidence="3" type="ORF">Pa4123_14350</name>
</gene>
<evidence type="ECO:0000259" key="2">
    <source>
        <dbReference type="SMART" id="SM00637"/>
    </source>
</evidence>
<feature type="domain" description="CBM2" evidence="2">
    <location>
        <begin position="32"/>
        <end position="125"/>
    </location>
</feature>
<dbReference type="InterPro" id="IPR008965">
    <property type="entry name" value="CBM2/CBM3_carb-bd_dom_sf"/>
</dbReference>
<accession>A0ABQ5QQK6</accession>
<evidence type="ECO:0000313" key="3">
    <source>
        <dbReference type="EMBL" id="GLH96162.1"/>
    </source>
</evidence>
<sequence>MGIRMKIAAALAVGALATLLAGAPAKAADPLCEVSSVLAGQWSNGYMVNTTIRNISARPVSWRANVVLQPPGYIIQGWGGTFTVSSTQVMIYPPPYPSGGVIQPSQSHTFGYVGTGAVVYPQVTCY</sequence>
<feature type="signal peptide" evidence="1">
    <location>
        <begin position="1"/>
        <end position="27"/>
    </location>
</feature>
<dbReference type="Pfam" id="PF00553">
    <property type="entry name" value="CBM_2"/>
    <property type="match status" value="1"/>
</dbReference>
<keyword evidence="1" id="KW-0732">Signal</keyword>
<organism evidence="3 4">
    <name type="scientific">Phytohabitans aurantiacus</name>
    <dbReference type="NCBI Taxonomy" id="3016789"/>
    <lineage>
        <taxon>Bacteria</taxon>
        <taxon>Bacillati</taxon>
        <taxon>Actinomycetota</taxon>
        <taxon>Actinomycetes</taxon>
        <taxon>Micromonosporales</taxon>
        <taxon>Micromonosporaceae</taxon>
    </lineage>
</organism>
<keyword evidence="4" id="KW-1185">Reference proteome</keyword>